<dbReference type="EMBL" id="QXMN01000023">
    <property type="protein sequence ID" value="RIX77697.1"/>
    <property type="molecule type" value="Genomic_DNA"/>
</dbReference>
<dbReference type="InterPro" id="IPR007893">
    <property type="entry name" value="Spore_coat_U/FanG"/>
</dbReference>
<evidence type="ECO:0000259" key="2">
    <source>
        <dbReference type="Pfam" id="PF05229"/>
    </source>
</evidence>
<name>A0A9X8D318_9BURK</name>
<dbReference type="InterPro" id="IPR006311">
    <property type="entry name" value="TAT_signal"/>
</dbReference>
<dbReference type="InterPro" id="IPR053167">
    <property type="entry name" value="Spore_coat_component"/>
</dbReference>
<dbReference type="PROSITE" id="PS51318">
    <property type="entry name" value="TAT"/>
    <property type="match status" value="1"/>
</dbReference>
<accession>A0A9X8D318</accession>
<dbReference type="OrthoDB" id="8588792at2"/>
<evidence type="ECO:0000313" key="4">
    <source>
        <dbReference type="Proteomes" id="UP000265619"/>
    </source>
</evidence>
<evidence type="ECO:0000313" key="3">
    <source>
        <dbReference type="EMBL" id="RIX77697.1"/>
    </source>
</evidence>
<dbReference type="RefSeq" id="WP_119555483.1">
    <property type="nucleotide sequence ID" value="NZ_QXMN01000023.1"/>
</dbReference>
<feature type="signal peptide" evidence="1">
    <location>
        <begin position="1"/>
        <end position="31"/>
    </location>
</feature>
<evidence type="ECO:0000256" key="1">
    <source>
        <dbReference type="SAM" id="SignalP"/>
    </source>
</evidence>
<reference evidence="3 4" key="1">
    <citation type="submission" date="2018-09" db="EMBL/GenBank/DDBJ databases">
        <title>Acidovorax cavernicola nov. sp. isolated from Gruta de las Maravillas (Aracena, Spain).</title>
        <authorList>
            <person name="Jurado V."/>
            <person name="Gutierrez-Patricio S."/>
            <person name="Gonzalez-Pimentel J.L."/>
            <person name="Miller A.Z."/>
            <person name="Laiz L."/>
            <person name="Saiz-Jimenez C."/>
        </authorList>
    </citation>
    <scope>NUCLEOTIDE SEQUENCE [LARGE SCALE GENOMIC DNA]</scope>
    <source>
        <strain evidence="3 4">1011MAR4D40.2</strain>
    </source>
</reference>
<dbReference type="Proteomes" id="UP000265619">
    <property type="component" value="Unassembled WGS sequence"/>
</dbReference>
<keyword evidence="4" id="KW-1185">Reference proteome</keyword>
<dbReference type="AlphaFoldDB" id="A0A9X8D318"/>
<sequence>MRSSPRLFLRALALAACPAGALLAVAPAAQAATATTTFQVTATVLKACLMTTPGTLAFGSYDPASATPLAGTTSLNVTCTFGTPYSIGLNAGTGTGATITTRAMTSPTAGAGNNSLAYGLFKESTYATNWDNSTSGTGYTGSGLPQARTIYGRIPVGQYTAGPATDYADTITLTLTY</sequence>
<keyword evidence="1" id="KW-0732">Signal</keyword>
<feature type="domain" description="Spore coat protein U/FanG" evidence="2">
    <location>
        <begin position="34"/>
        <end position="174"/>
    </location>
</feature>
<proteinExistence type="predicted"/>
<protein>
    <submittedName>
        <fullName evidence="3">SCPU domain-containing protein</fullName>
    </submittedName>
</protein>
<dbReference type="SMART" id="SM00972">
    <property type="entry name" value="SCPU"/>
    <property type="match status" value="1"/>
</dbReference>
<gene>
    <name evidence="3" type="ORF">D3H34_18170</name>
</gene>
<feature type="chain" id="PRO_5040934748" evidence="1">
    <location>
        <begin position="32"/>
        <end position="177"/>
    </location>
</feature>
<comment type="caution">
    <text evidence="3">The sequence shown here is derived from an EMBL/GenBank/DDBJ whole genome shotgun (WGS) entry which is preliminary data.</text>
</comment>
<dbReference type="PANTHER" id="PTHR37089">
    <property type="entry name" value="PROTEIN U-RELATED"/>
    <property type="match status" value="1"/>
</dbReference>
<dbReference type="Pfam" id="PF05229">
    <property type="entry name" value="SCPU"/>
    <property type="match status" value="1"/>
</dbReference>
<organism evidence="3 4">
    <name type="scientific">Acidovorax cavernicola</name>
    <dbReference type="NCBI Taxonomy" id="1675792"/>
    <lineage>
        <taxon>Bacteria</taxon>
        <taxon>Pseudomonadati</taxon>
        <taxon>Pseudomonadota</taxon>
        <taxon>Betaproteobacteria</taxon>
        <taxon>Burkholderiales</taxon>
        <taxon>Comamonadaceae</taxon>
        <taxon>Acidovorax</taxon>
    </lineage>
</organism>